<name>A0A842HQM6_9BURK</name>
<evidence type="ECO:0000313" key="1">
    <source>
        <dbReference type="EMBL" id="MBC2770516.1"/>
    </source>
</evidence>
<dbReference type="Pfam" id="PF06676">
    <property type="entry name" value="DUF1178"/>
    <property type="match status" value="1"/>
</dbReference>
<dbReference type="EMBL" id="JACJUU010000009">
    <property type="protein sequence ID" value="MBC2770516.1"/>
    <property type="molecule type" value="Genomic_DNA"/>
</dbReference>
<keyword evidence="2" id="KW-1185">Reference proteome</keyword>
<reference evidence="1 2" key="1">
    <citation type="submission" date="2020-08" db="EMBL/GenBank/DDBJ databases">
        <title>Paraeoetvoesia sp. YC-7-48 draft genome sequence.</title>
        <authorList>
            <person name="Yao L."/>
        </authorList>
    </citation>
    <scope>NUCLEOTIDE SEQUENCE [LARGE SCALE GENOMIC DNA]</scope>
    <source>
        <strain evidence="2">YC-7-48</strain>
    </source>
</reference>
<accession>A0A842HQM6</accession>
<gene>
    <name evidence="1" type="ORF">GTU67_11430</name>
</gene>
<evidence type="ECO:0000313" key="2">
    <source>
        <dbReference type="Proteomes" id="UP000545386"/>
    </source>
</evidence>
<dbReference type="AlphaFoldDB" id="A0A842HQM6"/>
<dbReference type="InterPro" id="IPR009562">
    <property type="entry name" value="DUF1178"/>
</dbReference>
<dbReference type="Proteomes" id="UP000545386">
    <property type="component" value="Unassembled WGS sequence"/>
</dbReference>
<protein>
    <submittedName>
        <fullName evidence="1">DUF1178 family protein</fullName>
    </submittedName>
</protein>
<dbReference type="PIRSF" id="PIRSF032131">
    <property type="entry name" value="UCP032131"/>
    <property type="match status" value="1"/>
</dbReference>
<sequence length="169" mass="18422">MALKVFDLQCELGHVFEGWFGSDDNYESQLARGLLTCPVCNSKQVAKKLTASRINRGRSRADAPGTSGDVSAAVSVAPSHPARNAELAAPAMSQLAALQAEVMHKVRDIIRNTENVGPRFAEEALRMHHGEVEERAIRGTATPEEREALAEEGVTVLPVPDYLDDERMQ</sequence>
<comment type="caution">
    <text evidence="1">The sequence shown here is derived from an EMBL/GenBank/DDBJ whole genome shotgun (WGS) entry which is preliminary data.</text>
</comment>
<proteinExistence type="predicted"/>
<dbReference type="RefSeq" id="WP_185780197.1">
    <property type="nucleotide sequence ID" value="NZ_JACJUU010000009.1"/>
</dbReference>
<organism evidence="1 2">
    <name type="scientific">Pusillimonas minor</name>
    <dbReference type="NCBI Taxonomy" id="2697024"/>
    <lineage>
        <taxon>Bacteria</taxon>
        <taxon>Pseudomonadati</taxon>
        <taxon>Pseudomonadota</taxon>
        <taxon>Betaproteobacteria</taxon>
        <taxon>Burkholderiales</taxon>
        <taxon>Alcaligenaceae</taxon>
        <taxon>Pusillimonas</taxon>
    </lineage>
</organism>